<evidence type="ECO:0000313" key="1">
    <source>
        <dbReference type="EMBL" id="ELY85675.1"/>
    </source>
</evidence>
<dbReference type="RefSeq" id="WP_006827622.1">
    <property type="nucleotide sequence ID" value="NZ_AOIL01000067.1"/>
</dbReference>
<dbReference type="AlphaFoldDB" id="L9ZGR7"/>
<name>L9ZGR7_9EURY</name>
<evidence type="ECO:0000313" key="2">
    <source>
        <dbReference type="Proteomes" id="UP000011648"/>
    </source>
</evidence>
<protein>
    <submittedName>
        <fullName evidence="1">Uncharacterized protein</fullName>
    </submittedName>
</protein>
<reference evidence="1 2" key="1">
    <citation type="journal article" date="2014" name="PLoS Genet.">
        <title>Phylogenetically driven sequencing of extremely halophilic archaea reveals strategies for static and dynamic osmo-response.</title>
        <authorList>
            <person name="Becker E.A."/>
            <person name="Seitzer P.M."/>
            <person name="Tritt A."/>
            <person name="Larsen D."/>
            <person name="Krusor M."/>
            <person name="Yao A.I."/>
            <person name="Wu D."/>
            <person name="Madern D."/>
            <person name="Eisen J.A."/>
            <person name="Darling A.E."/>
            <person name="Facciotti M.T."/>
        </authorList>
    </citation>
    <scope>NUCLEOTIDE SEQUENCE [LARGE SCALE GENOMIC DNA]</scope>
    <source>
        <strain evidence="1 2">DSM 12281</strain>
    </source>
</reference>
<gene>
    <name evidence="1" type="ORF">C484_20192</name>
</gene>
<proteinExistence type="predicted"/>
<dbReference type="Proteomes" id="UP000011648">
    <property type="component" value="Unassembled WGS sequence"/>
</dbReference>
<accession>L9ZGR7</accession>
<keyword evidence="2" id="KW-1185">Reference proteome</keyword>
<organism evidence="1 2">
    <name type="scientific">Natrialba taiwanensis DSM 12281</name>
    <dbReference type="NCBI Taxonomy" id="1230458"/>
    <lineage>
        <taxon>Archaea</taxon>
        <taxon>Methanobacteriati</taxon>
        <taxon>Methanobacteriota</taxon>
        <taxon>Stenosarchaea group</taxon>
        <taxon>Halobacteria</taxon>
        <taxon>Halobacteriales</taxon>
        <taxon>Natrialbaceae</taxon>
        <taxon>Natrialba</taxon>
    </lineage>
</organism>
<dbReference type="EMBL" id="AOIL01000067">
    <property type="protein sequence ID" value="ELY85675.1"/>
    <property type="molecule type" value="Genomic_DNA"/>
</dbReference>
<dbReference type="PATRIC" id="fig|1230458.4.peg.4065"/>
<sequence length="61" mass="6736">MSSLARFSNRLGLPIGIKTDPDPDQNWLEPIGTDPITNTLAFVIASSESTRQDDLVAMRFD</sequence>
<comment type="caution">
    <text evidence="1">The sequence shown here is derived from an EMBL/GenBank/DDBJ whole genome shotgun (WGS) entry which is preliminary data.</text>
</comment>